<dbReference type="PROSITE" id="PS50102">
    <property type="entry name" value="RRM"/>
    <property type="match status" value="1"/>
</dbReference>
<dbReference type="CDD" id="cd12263">
    <property type="entry name" value="RRM_ABT1_like"/>
    <property type="match status" value="1"/>
</dbReference>
<protein>
    <recommendedName>
        <fullName evidence="7">RRM domain-containing protein</fullName>
    </recommendedName>
</protein>
<feature type="compositionally biased region" description="Low complexity" evidence="6">
    <location>
        <begin position="122"/>
        <end position="143"/>
    </location>
</feature>
<keyword evidence="3 5" id="KW-0694">RNA-binding</keyword>
<feature type="compositionally biased region" description="Basic and acidic residues" evidence="6">
    <location>
        <begin position="423"/>
        <end position="441"/>
    </location>
</feature>
<dbReference type="GeneID" id="5721974"/>
<gene>
    <name evidence="8" type="ORF">CHLRE_06g264500v5</name>
</gene>
<feature type="compositionally biased region" description="Low complexity" evidence="6">
    <location>
        <begin position="17"/>
        <end position="40"/>
    </location>
</feature>
<evidence type="ECO:0000313" key="9">
    <source>
        <dbReference type="Proteomes" id="UP000006906"/>
    </source>
</evidence>
<dbReference type="OrthoDB" id="287393at2759"/>
<sequence length="459" mass="47423">MYAANKKRKLETPAGKAISRTPAAAPRSAPALDARFAIDSDFSDDDDGAAAGPGPSSAAAARAAIAKRPASAAKVPTAPKSAGKPAKPQHQQQQAAAKPSAQNEDAEAGNGDAGAGEGSVGNGAAPTAASRRKAAATAAVAPSSEDTDADDDDKGPGAGLGFSSGDGDGDGEETGDGEGGVSGEGDGEPLSGSGDGEGERNGKKVKKVLSKRKLQAVNEASDRRGIVYISRIPPHMKPHKLRQLLQPHGALGRVYCAPEDPAARRLRKQKGGNSGKNFTEGWVEFEDKRRAKRAALALNGQAMGGSKRSAYYYDLWNIKYLPKFKWDTLTEEINYQRAVREQRLVAEISAAKRERDFYLSRVDKAKAIDAIKERRAKKEAAAAAGVGEAAGAGAAKPAAEAGAGGAAAEAGAGAGASGGARGPRFERHFGQRRVKADPVNDDRAPVLASDVLTLFGKKR</sequence>
<dbReference type="InterPro" id="IPR039119">
    <property type="entry name" value="ABT1/Esf2"/>
</dbReference>
<accession>A0A2K3DMX8</accession>
<dbReference type="GO" id="GO:0000447">
    <property type="term" value="P:endonucleolytic cleavage in ITS1 to separate SSU-rRNA from 5.8S rRNA and LSU-rRNA from tricistronic rRNA transcript (SSU-rRNA, 5.8S rRNA, LSU-rRNA)"/>
    <property type="evidence" value="ECO:0000318"/>
    <property type="project" value="GO_Central"/>
</dbReference>
<evidence type="ECO:0000256" key="5">
    <source>
        <dbReference type="PROSITE-ProRule" id="PRU00176"/>
    </source>
</evidence>
<keyword evidence="9" id="KW-1185">Reference proteome</keyword>
<dbReference type="ExpressionAtlas" id="A0A2K3DMX8">
    <property type="expression patterns" value="baseline and differential"/>
</dbReference>
<feature type="compositionally biased region" description="Low complexity" evidence="6">
    <location>
        <begin position="49"/>
        <end position="74"/>
    </location>
</feature>
<dbReference type="PaxDb" id="3055-EDP08537"/>
<evidence type="ECO:0000259" key="7">
    <source>
        <dbReference type="PROSITE" id="PS50102"/>
    </source>
</evidence>
<dbReference type="InterPro" id="IPR034353">
    <property type="entry name" value="ABT1/ESF2_RRM"/>
</dbReference>
<dbReference type="Gramene" id="PNW81883">
    <property type="protein sequence ID" value="PNW81883"/>
    <property type="gene ID" value="CHLRE_06g264500v5"/>
</dbReference>
<dbReference type="PANTHER" id="PTHR12311:SF7">
    <property type="entry name" value="ACTIVATOR OF BASAL TRANSCRIPTION 1"/>
    <property type="match status" value="1"/>
</dbReference>
<keyword evidence="4" id="KW-0539">Nucleus</keyword>
<evidence type="ECO:0000256" key="2">
    <source>
        <dbReference type="ARBA" id="ARBA00005819"/>
    </source>
</evidence>
<dbReference type="PANTHER" id="PTHR12311">
    <property type="entry name" value="ACTIVATOR OF BASAL TRANSCRIPTION 1"/>
    <property type="match status" value="1"/>
</dbReference>
<dbReference type="InterPro" id="IPR035979">
    <property type="entry name" value="RBD_domain_sf"/>
</dbReference>
<feature type="compositionally biased region" description="Gly residues" evidence="6">
    <location>
        <begin position="111"/>
        <end position="121"/>
    </location>
</feature>
<evidence type="ECO:0000256" key="4">
    <source>
        <dbReference type="ARBA" id="ARBA00023242"/>
    </source>
</evidence>
<reference evidence="8 9" key="1">
    <citation type="journal article" date="2007" name="Science">
        <title>The Chlamydomonas genome reveals the evolution of key animal and plant functions.</title>
        <authorList>
            <person name="Merchant S.S."/>
            <person name="Prochnik S.E."/>
            <person name="Vallon O."/>
            <person name="Harris E.H."/>
            <person name="Karpowicz S.J."/>
            <person name="Witman G.B."/>
            <person name="Terry A."/>
            <person name="Salamov A."/>
            <person name="Fritz-Laylin L.K."/>
            <person name="Marechal-Drouard L."/>
            <person name="Marshall W.F."/>
            <person name="Qu L.H."/>
            <person name="Nelson D.R."/>
            <person name="Sanderfoot A.A."/>
            <person name="Spalding M.H."/>
            <person name="Kapitonov V.V."/>
            <person name="Ren Q."/>
            <person name="Ferris P."/>
            <person name="Lindquist E."/>
            <person name="Shapiro H."/>
            <person name="Lucas S.M."/>
            <person name="Grimwood J."/>
            <person name="Schmutz J."/>
            <person name="Cardol P."/>
            <person name="Cerutti H."/>
            <person name="Chanfreau G."/>
            <person name="Chen C.L."/>
            <person name="Cognat V."/>
            <person name="Croft M.T."/>
            <person name="Dent R."/>
            <person name="Dutcher S."/>
            <person name="Fernandez E."/>
            <person name="Fukuzawa H."/>
            <person name="Gonzalez-Ballester D."/>
            <person name="Gonzalez-Halphen D."/>
            <person name="Hallmann A."/>
            <person name="Hanikenne M."/>
            <person name="Hippler M."/>
            <person name="Inwood W."/>
            <person name="Jabbari K."/>
            <person name="Kalanon M."/>
            <person name="Kuras R."/>
            <person name="Lefebvre P.A."/>
            <person name="Lemaire S.D."/>
            <person name="Lobanov A.V."/>
            <person name="Lohr M."/>
            <person name="Manuell A."/>
            <person name="Meier I."/>
            <person name="Mets L."/>
            <person name="Mittag M."/>
            <person name="Mittelmeier T."/>
            <person name="Moroney J.V."/>
            <person name="Moseley J."/>
            <person name="Napoli C."/>
            <person name="Nedelcu A.M."/>
            <person name="Niyogi K."/>
            <person name="Novoselov S.V."/>
            <person name="Paulsen I.T."/>
            <person name="Pazour G."/>
            <person name="Purton S."/>
            <person name="Ral J.P."/>
            <person name="Riano-Pachon D.M."/>
            <person name="Riekhof W."/>
            <person name="Rymarquis L."/>
            <person name="Schroda M."/>
            <person name="Stern D."/>
            <person name="Umen J."/>
            <person name="Willows R."/>
            <person name="Wilson N."/>
            <person name="Zimmer S.L."/>
            <person name="Allmer J."/>
            <person name="Balk J."/>
            <person name="Bisova K."/>
            <person name="Chen C.J."/>
            <person name="Elias M."/>
            <person name="Gendler K."/>
            <person name="Hauser C."/>
            <person name="Lamb M.R."/>
            <person name="Ledford H."/>
            <person name="Long J.C."/>
            <person name="Minagawa J."/>
            <person name="Page M.D."/>
            <person name="Pan J."/>
            <person name="Pootakham W."/>
            <person name="Roje S."/>
            <person name="Rose A."/>
            <person name="Stahlberg E."/>
            <person name="Terauchi A.M."/>
            <person name="Yang P."/>
            <person name="Ball S."/>
            <person name="Bowler C."/>
            <person name="Dieckmann C.L."/>
            <person name="Gladyshev V.N."/>
            <person name="Green P."/>
            <person name="Jorgensen R."/>
            <person name="Mayfield S."/>
            <person name="Mueller-Roeber B."/>
            <person name="Rajamani S."/>
            <person name="Sayre R.T."/>
            <person name="Brokstein P."/>
            <person name="Dubchak I."/>
            <person name="Goodstein D."/>
            <person name="Hornick L."/>
            <person name="Huang Y.W."/>
            <person name="Jhaveri J."/>
            <person name="Luo Y."/>
            <person name="Martinez D."/>
            <person name="Ngau W.C."/>
            <person name="Otillar B."/>
            <person name="Poliakov A."/>
            <person name="Porter A."/>
            <person name="Szajkowski L."/>
            <person name="Werner G."/>
            <person name="Zhou K."/>
            <person name="Grigoriev I.V."/>
            <person name="Rokhsar D.S."/>
            <person name="Grossman A.R."/>
        </authorList>
    </citation>
    <scope>NUCLEOTIDE SEQUENCE [LARGE SCALE GENOMIC DNA]</scope>
    <source>
        <strain evidence="9">CC-503</strain>
    </source>
</reference>
<comment type="subcellular location">
    <subcellularLocation>
        <location evidence="1">Nucleus</location>
        <location evidence="1">Nucleolus</location>
    </subcellularLocation>
</comment>
<name>A0A2K3DMX8_CHLRE</name>
<dbReference type="EMBL" id="CM008967">
    <property type="protein sequence ID" value="PNW81883.1"/>
    <property type="molecule type" value="Genomic_DNA"/>
</dbReference>
<dbReference type="GO" id="GO:0000480">
    <property type="term" value="P:endonucleolytic cleavage in 5'-ETS of tricistronic rRNA transcript (SSU-rRNA, 5.8S rRNA, LSU-rRNA)"/>
    <property type="evidence" value="ECO:0000318"/>
    <property type="project" value="GO_Central"/>
</dbReference>
<dbReference type="GO" id="GO:0000472">
    <property type="term" value="P:endonucleolytic cleavage to generate mature 5'-end of SSU-rRNA from (SSU-rRNA, 5.8S rRNA, LSU-rRNA)"/>
    <property type="evidence" value="ECO:0000318"/>
    <property type="project" value="GO_Central"/>
</dbReference>
<dbReference type="Proteomes" id="UP000006906">
    <property type="component" value="Chromosome 6"/>
</dbReference>
<feature type="compositionally biased region" description="Acidic residues" evidence="6">
    <location>
        <begin position="167"/>
        <end position="176"/>
    </location>
</feature>
<evidence type="ECO:0000256" key="6">
    <source>
        <dbReference type="SAM" id="MobiDB-lite"/>
    </source>
</evidence>
<proteinExistence type="inferred from homology"/>
<dbReference type="Gene3D" id="3.30.70.330">
    <property type="match status" value="1"/>
</dbReference>
<dbReference type="AlphaFoldDB" id="A0A2K3DMX8"/>
<organism evidence="8 9">
    <name type="scientific">Chlamydomonas reinhardtii</name>
    <name type="common">Chlamydomonas smithii</name>
    <dbReference type="NCBI Taxonomy" id="3055"/>
    <lineage>
        <taxon>Eukaryota</taxon>
        <taxon>Viridiplantae</taxon>
        <taxon>Chlorophyta</taxon>
        <taxon>core chlorophytes</taxon>
        <taxon>Chlorophyceae</taxon>
        <taxon>CS clade</taxon>
        <taxon>Chlamydomonadales</taxon>
        <taxon>Chlamydomonadaceae</taxon>
        <taxon>Chlamydomonas</taxon>
    </lineage>
</organism>
<feature type="compositionally biased region" description="Gly residues" evidence="6">
    <location>
        <begin position="412"/>
        <end position="421"/>
    </location>
</feature>
<feature type="compositionally biased region" description="Gly residues" evidence="6">
    <location>
        <begin position="156"/>
        <end position="166"/>
    </location>
</feature>
<dbReference type="InterPro" id="IPR012677">
    <property type="entry name" value="Nucleotide-bd_a/b_plait_sf"/>
</dbReference>
<dbReference type="GO" id="GO:0034462">
    <property type="term" value="P:small-subunit processome assembly"/>
    <property type="evidence" value="ECO:0000318"/>
    <property type="project" value="GO_Central"/>
</dbReference>
<comment type="similarity">
    <text evidence="2">Belongs to the ESF2/ABP1 family.</text>
</comment>
<dbReference type="InterPro" id="IPR000504">
    <property type="entry name" value="RRM_dom"/>
</dbReference>
<dbReference type="GO" id="GO:0005730">
    <property type="term" value="C:nucleolus"/>
    <property type="evidence" value="ECO:0000318"/>
    <property type="project" value="GO_Central"/>
</dbReference>
<evidence type="ECO:0000313" key="8">
    <source>
        <dbReference type="EMBL" id="PNW81883.1"/>
    </source>
</evidence>
<feature type="region of interest" description="Disordered" evidence="6">
    <location>
        <begin position="1"/>
        <end position="207"/>
    </location>
</feature>
<evidence type="ECO:0000256" key="3">
    <source>
        <dbReference type="ARBA" id="ARBA00022884"/>
    </source>
</evidence>
<evidence type="ECO:0000256" key="1">
    <source>
        <dbReference type="ARBA" id="ARBA00004604"/>
    </source>
</evidence>
<dbReference type="RefSeq" id="XP_001696560.2">
    <property type="nucleotide sequence ID" value="XM_001696508.2"/>
</dbReference>
<feature type="region of interest" description="Disordered" evidence="6">
    <location>
        <begin position="405"/>
        <end position="441"/>
    </location>
</feature>
<feature type="compositionally biased region" description="Low complexity" evidence="6">
    <location>
        <begin position="82"/>
        <end position="103"/>
    </location>
</feature>
<dbReference type="GO" id="GO:0003723">
    <property type="term" value="F:RNA binding"/>
    <property type="evidence" value="ECO:0000318"/>
    <property type="project" value="GO_Central"/>
</dbReference>
<dbReference type="InParanoid" id="A0A2K3DMX8"/>
<feature type="domain" description="RRM" evidence="7">
    <location>
        <begin position="225"/>
        <end position="305"/>
    </location>
</feature>
<dbReference type="STRING" id="3055.A0A2K3DMX8"/>
<dbReference type="KEGG" id="cre:CHLRE_06g264500v5"/>
<dbReference type="SUPFAM" id="SSF54928">
    <property type="entry name" value="RNA-binding domain, RBD"/>
    <property type="match status" value="1"/>
</dbReference>